<dbReference type="AlphaFoldDB" id="A0A318ER01"/>
<name>A0A318ER01_9FIRM</name>
<sequence>MQIKKIENKINLDENVIAENEFKCNHDCVEYYYSGSTAKDGCSQKYKVTAKTVTVW</sequence>
<comment type="caution">
    <text evidence="1">The sequence shown here is derived from an EMBL/GenBank/DDBJ whole genome shotgun (WGS) entry which is preliminary data.</text>
</comment>
<gene>
    <name evidence="1" type="ORF">C8E03_102154</name>
</gene>
<evidence type="ECO:0000313" key="2">
    <source>
        <dbReference type="Proteomes" id="UP000247523"/>
    </source>
</evidence>
<dbReference type="EMBL" id="QICS01000002">
    <property type="protein sequence ID" value="PXV93386.1"/>
    <property type="molecule type" value="Genomic_DNA"/>
</dbReference>
<evidence type="ECO:0000313" key="1">
    <source>
        <dbReference type="EMBL" id="PXV93386.1"/>
    </source>
</evidence>
<reference evidence="1 2" key="1">
    <citation type="submission" date="2018-05" db="EMBL/GenBank/DDBJ databases">
        <title>Genomic Encyclopedia of Type Strains, Phase IV (KMG-IV): sequencing the most valuable type-strain genomes for metagenomic binning, comparative biology and taxonomic classification.</title>
        <authorList>
            <person name="Goeker M."/>
        </authorList>
    </citation>
    <scope>NUCLEOTIDE SEQUENCE [LARGE SCALE GENOMIC DNA]</scope>
    <source>
        <strain evidence="1 2">DSM 28816</strain>
    </source>
</reference>
<organism evidence="1 2">
    <name type="scientific">Lachnotalea glycerini</name>
    <dbReference type="NCBI Taxonomy" id="1763509"/>
    <lineage>
        <taxon>Bacteria</taxon>
        <taxon>Bacillati</taxon>
        <taxon>Bacillota</taxon>
        <taxon>Clostridia</taxon>
        <taxon>Lachnospirales</taxon>
        <taxon>Lachnospiraceae</taxon>
        <taxon>Lachnotalea</taxon>
    </lineage>
</organism>
<dbReference type="Proteomes" id="UP000247523">
    <property type="component" value="Unassembled WGS sequence"/>
</dbReference>
<dbReference type="RefSeq" id="WP_170122902.1">
    <property type="nucleotide sequence ID" value="NZ_QICS01000002.1"/>
</dbReference>
<accession>A0A318ER01</accession>
<proteinExistence type="predicted"/>
<protein>
    <submittedName>
        <fullName evidence="1">Uncharacterized protein</fullName>
    </submittedName>
</protein>